<evidence type="ECO:0000313" key="7">
    <source>
        <dbReference type="Proteomes" id="UP001301728"/>
    </source>
</evidence>
<dbReference type="SUPFAM" id="SSF55073">
    <property type="entry name" value="Nucleotide cyclase"/>
    <property type="match status" value="1"/>
</dbReference>
<dbReference type="SUPFAM" id="SSF52172">
    <property type="entry name" value="CheY-like"/>
    <property type="match status" value="1"/>
</dbReference>
<reference evidence="6 7" key="1">
    <citation type="submission" date="2023-12" db="EMBL/GenBank/DDBJ databases">
        <title>Baltic Sea Cyanobacteria.</title>
        <authorList>
            <person name="Delbaje E."/>
            <person name="Fewer D.P."/>
            <person name="Shishido T.K."/>
        </authorList>
    </citation>
    <scope>NUCLEOTIDE SEQUENCE [LARGE SCALE GENOMIC DNA]</scope>
    <source>
        <strain evidence="6 7">CCNP 1315</strain>
    </source>
</reference>
<dbReference type="PROSITE" id="PS50110">
    <property type="entry name" value="RESPONSE_REGULATORY"/>
    <property type="match status" value="1"/>
</dbReference>
<feature type="coiled-coil region" evidence="2">
    <location>
        <begin position="123"/>
        <end position="201"/>
    </location>
</feature>
<dbReference type="Proteomes" id="UP001301728">
    <property type="component" value="Unassembled WGS sequence"/>
</dbReference>
<feature type="domain" description="Response regulatory" evidence="3">
    <location>
        <begin position="12"/>
        <end position="128"/>
    </location>
</feature>
<evidence type="ECO:0000259" key="3">
    <source>
        <dbReference type="PROSITE" id="PS50110"/>
    </source>
</evidence>
<evidence type="ECO:0000259" key="5">
    <source>
        <dbReference type="PROSITE" id="PS50887"/>
    </source>
</evidence>
<keyword evidence="1" id="KW-0597">Phosphoprotein</keyword>
<dbReference type="Gene3D" id="3.40.50.2300">
    <property type="match status" value="1"/>
</dbReference>
<accession>A0ABU5U839</accession>
<dbReference type="CDD" id="cd01949">
    <property type="entry name" value="GGDEF"/>
    <property type="match status" value="1"/>
</dbReference>
<dbReference type="RefSeq" id="WP_323217977.1">
    <property type="nucleotide sequence ID" value="NZ_JAYGHT010000216.1"/>
</dbReference>
<dbReference type="InterPro" id="IPR043128">
    <property type="entry name" value="Rev_trsase/Diguanyl_cyclase"/>
</dbReference>
<dbReference type="PROSITE" id="PS50883">
    <property type="entry name" value="EAL"/>
    <property type="match status" value="1"/>
</dbReference>
<feature type="modified residue" description="4-aspartylphosphate" evidence="1">
    <location>
        <position position="61"/>
    </location>
</feature>
<evidence type="ECO:0000313" key="6">
    <source>
        <dbReference type="EMBL" id="MEA5523334.1"/>
    </source>
</evidence>
<dbReference type="InterPro" id="IPR001633">
    <property type="entry name" value="EAL_dom"/>
</dbReference>
<dbReference type="EMBL" id="JAYGHT010000216">
    <property type="protein sequence ID" value="MEA5523334.1"/>
    <property type="molecule type" value="Genomic_DNA"/>
</dbReference>
<feature type="domain" description="GGDEF" evidence="5">
    <location>
        <begin position="197"/>
        <end position="330"/>
    </location>
</feature>
<gene>
    <name evidence="6" type="ORF">VB854_30835</name>
</gene>
<dbReference type="Gene3D" id="3.20.20.450">
    <property type="entry name" value="EAL domain"/>
    <property type="match status" value="1"/>
</dbReference>
<dbReference type="InterPro" id="IPR035919">
    <property type="entry name" value="EAL_sf"/>
</dbReference>
<dbReference type="Pfam" id="PF00990">
    <property type="entry name" value="GGDEF"/>
    <property type="match status" value="1"/>
</dbReference>
<dbReference type="InterPro" id="IPR000160">
    <property type="entry name" value="GGDEF_dom"/>
</dbReference>
<evidence type="ECO:0000256" key="2">
    <source>
        <dbReference type="SAM" id="Coils"/>
    </source>
</evidence>
<keyword evidence="2" id="KW-0175">Coiled coil</keyword>
<dbReference type="InterPro" id="IPR001789">
    <property type="entry name" value="Sig_transdc_resp-reg_receiver"/>
</dbReference>
<name>A0ABU5U839_9CYAN</name>
<dbReference type="CDD" id="cd19920">
    <property type="entry name" value="REC_PA4781-like"/>
    <property type="match status" value="1"/>
</dbReference>
<dbReference type="SMART" id="SM00448">
    <property type="entry name" value="REC"/>
    <property type="match status" value="1"/>
</dbReference>
<dbReference type="NCBIfam" id="TIGR00254">
    <property type="entry name" value="GGDEF"/>
    <property type="match status" value="1"/>
</dbReference>
<dbReference type="SUPFAM" id="SSF141868">
    <property type="entry name" value="EAL domain-like"/>
    <property type="match status" value="1"/>
</dbReference>
<evidence type="ECO:0000259" key="4">
    <source>
        <dbReference type="PROSITE" id="PS50883"/>
    </source>
</evidence>
<proteinExistence type="predicted"/>
<dbReference type="SMART" id="SM00267">
    <property type="entry name" value="GGDEF"/>
    <property type="match status" value="1"/>
</dbReference>
<sequence length="601" mass="67845">MNPSQLNLPKADILIVDDTPMNLRLLSTMLSEQGYEVRQAISGQMALTAVQTSQPSLILLDIMMPDIDGYQICACLKNNPQTADIPIIFLSALDDVLDKVKAFQVGGADYITKPFEFEEILARVQNQLALKNAKEKLSSLKTQLEKRVEQRTQQLEVANAKLLEMALHDPLTGLPNRRFFMRKLEQALNQAKQNLDHQFAVLFLDCDRFKIVNDSLGHLVGDELLIALSRRLESLLNPEDILARLGGDEFTILLNPIEDSNRVIQIADQILEALSQAFQLNRHEVFINTSIGIALGDSNYEDPEHLLRDADTAVYRAKALGRGRYHIFDSTMHVAAINVLELETELHQAIKQQELVVYYQPIVVLNTGKIIGFEALVRWQHPSRGLIFPQSFIPIAEEIGLIIPIGNWVLRQSCEQLRIWQHQNLVDDSFFISVNLSTRQLTQLDLIPSVDQILAETQIHPQCLKLEITESALMENPTIAIEILQQLRQRGIQLGIDDFGTGYSSLSYLHYFPLDTLKIDQSFVKHLDETSENKGLVPVIINIAQILEMNIIAEGIETKAQLKQLIGLNCVLGQGYLFSHPVDEKEAINLVLSNEWNQLFS</sequence>
<feature type="domain" description="EAL" evidence="4">
    <location>
        <begin position="339"/>
        <end position="595"/>
    </location>
</feature>
<protein>
    <submittedName>
        <fullName evidence="6">EAL domain-containing protein</fullName>
    </submittedName>
</protein>
<dbReference type="Gene3D" id="3.30.70.270">
    <property type="match status" value="1"/>
</dbReference>
<dbReference type="Pfam" id="PF00072">
    <property type="entry name" value="Response_reg"/>
    <property type="match status" value="1"/>
</dbReference>
<dbReference type="PANTHER" id="PTHR44757:SF2">
    <property type="entry name" value="BIOFILM ARCHITECTURE MAINTENANCE PROTEIN MBAA"/>
    <property type="match status" value="1"/>
</dbReference>
<dbReference type="Pfam" id="PF00563">
    <property type="entry name" value="EAL"/>
    <property type="match status" value="1"/>
</dbReference>
<dbReference type="InterPro" id="IPR011006">
    <property type="entry name" value="CheY-like_superfamily"/>
</dbReference>
<comment type="caution">
    <text evidence="6">The sequence shown here is derived from an EMBL/GenBank/DDBJ whole genome shotgun (WGS) entry which is preliminary data.</text>
</comment>
<dbReference type="CDD" id="cd01948">
    <property type="entry name" value="EAL"/>
    <property type="match status" value="1"/>
</dbReference>
<keyword evidence="7" id="KW-1185">Reference proteome</keyword>
<dbReference type="InterPro" id="IPR029787">
    <property type="entry name" value="Nucleotide_cyclase"/>
</dbReference>
<organism evidence="6 7">
    <name type="scientific">Limnoraphis robusta CCNP1315</name>
    <dbReference type="NCBI Taxonomy" id="3110306"/>
    <lineage>
        <taxon>Bacteria</taxon>
        <taxon>Bacillati</taxon>
        <taxon>Cyanobacteriota</taxon>
        <taxon>Cyanophyceae</taxon>
        <taxon>Oscillatoriophycideae</taxon>
        <taxon>Oscillatoriales</taxon>
        <taxon>Sirenicapillariaceae</taxon>
        <taxon>Limnoraphis</taxon>
    </lineage>
</organism>
<dbReference type="PANTHER" id="PTHR44757">
    <property type="entry name" value="DIGUANYLATE CYCLASE DGCP"/>
    <property type="match status" value="1"/>
</dbReference>
<evidence type="ECO:0000256" key="1">
    <source>
        <dbReference type="PROSITE-ProRule" id="PRU00169"/>
    </source>
</evidence>
<dbReference type="InterPro" id="IPR052155">
    <property type="entry name" value="Biofilm_reg_signaling"/>
</dbReference>
<dbReference type="PROSITE" id="PS50887">
    <property type="entry name" value="GGDEF"/>
    <property type="match status" value="1"/>
</dbReference>
<dbReference type="SMART" id="SM00052">
    <property type="entry name" value="EAL"/>
    <property type="match status" value="1"/>
</dbReference>